<dbReference type="GO" id="GO:0008168">
    <property type="term" value="F:methyltransferase activity"/>
    <property type="evidence" value="ECO:0007669"/>
    <property type="project" value="UniProtKB-KW"/>
</dbReference>
<dbReference type="EMBL" id="RCBY01000119">
    <property type="protein sequence ID" value="RQH35946.1"/>
    <property type="molecule type" value="Genomic_DNA"/>
</dbReference>
<sequence length="232" mass="26676">MTIDYENSWEEYAKKWHEDYPELTHIGDEWIGKAAGAANSLAEYEKLIEQKFIAPYINEKHTVLEIGIGGGRTAELLLKHCQKLICADISNSMLNATKNRLGEAKVKYLKLDGITLNEIDSKTADVCFCYDTMVHLEPRDIFNYLTKIPAKLRGEKICIFHHTNTLSDLGWQRFLKDWDNNLMGKRNGTAHSVMTNTIMEKFLSHLKYKIIHQDTNSVPRDCVWICQAPDII</sequence>
<gene>
    <name evidence="2" type="ORF">D5R40_19420</name>
</gene>
<dbReference type="AlphaFoldDB" id="A0A3N6PHN3"/>
<dbReference type="Pfam" id="PF13649">
    <property type="entry name" value="Methyltransf_25"/>
    <property type="match status" value="1"/>
</dbReference>
<evidence type="ECO:0000313" key="2">
    <source>
        <dbReference type="EMBL" id="RQH35946.1"/>
    </source>
</evidence>
<name>A0A3N6PHN3_9CYAN</name>
<feature type="domain" description="Methyltransferase" evidence="1">
    <location>
        <begin position="63"/>
        <end position="149"/>
    </location>
</feature>
<keyword evidence="2" id="KW-0808">Transferase</keyword>
<dbReference type="GO" id="GO:0032259">
    <property type="term" value="P:methylation"/>
    <property type="evidence" value="ECO:0007669"/>
    <property type="project" value="UniProtKB-KW"/>
</dbReference>
<protein>
    <submittedName>
        <fullName evidence="2">Class I SAM-dependent methyltransferase</fullName>
    </submittedName>
</protein>
<accession>A0A3N6PHN3</accession>
<evidence type="ECO:0000313" key="3">
    <source>
        <dbReference type="Proteomes" id="UP000269154"/>
    </source>
</evidence>
<proteinExistence type="predicted"/>
<organism evidence="2 3">
    <name type="scientific">Okeania hirsuta</name>
    <dbReference type="NCBI Taxonomy" id="1458930"/>
    <lineage>
        <taxon>Bacteria</taxon>
        <taxon>Bacillati</taxon>
        <taxon>Cyanobacteriota</taxon>
        <taxon>Cyanophyceae</taxon>
        <taxon>Oscillatoriophycideae</taxon>
        <taxon>Oscillatoriales</taxon>
        <taxon>Microcoleaceae</taxon>
        <taxon>Okeania</taxon>
    </lineage>
</organism>
<evidence type="ECO:0000259" key="1">
    <source>
        <dbReference type="Pfam" id="PF13649"/>
    </source>
</evidence>
<dbReference type="Gene3D" id="3.40.50.150">
    <property type="entry name" value="Vaccinia Virus protein VP39"/>
    <property type="match status" value="1"/>
</dbReference>
<dbReference type="OrthoDB" id="9797480at2"/>
<dbReference type="Proteomes" id="UP000269154">
    <property type="component" value="Unassembled WGS sequence"/>
</dbReference>
<keyword evidence="2" id="KW-0489">Methyltransferase</keyword>
<dbReference type="InterPro" id="IPR041698">
    <property type="entry name" value="Methyltransf_25"/>
</dbReference>
<keyword evidence="3" id="KW-1185">Reference proteome</keyword>
<dbReference type="InterPro" id="IPR029063">
    <property type="entry name" value="SAM-dependent_MTases_sf"/>
</dbReference>
<reference evidence="2 3" key="1">
    <citation type="journal article" date="2018" name="ACS Chem. Biol.">
        <title>Ketoreductase domain dysfunction expands chemodiversity: malyngamide biosynthesis in the cyanobacterium Okeania hirsuta.</title>
        <authorList>
            <person name="Moss N.A."/>
            <person name="Leao T."/>
            <person name="Rankin M."/>
            <person name="McCullough T.M."/>
            <person name="Qu P."/>
            <person name="Korobeynikov A."/>
            <person name="Smith J.L."/>
            <person name="Gerwick L."/>
            <person name="Gerwick W.H."/>
        </authorList>
    </citation>
    <scope>NUCLEOTIDE SEQUENCE [LARGE SCALE GENOMIC DNA]</scope>
    <source>
        <strain evidence="2 3">PAB10Feb10-1</strain>
    </source>
</reference>
<comment type="caution">
    <text evidence="2">The sequence shown here is derived from an EMBL/GenBank/DDBJ whole genome shotgun (WGS) entry which is preliminary data.</text>
</comment>
<dbReference type="SUPFAM" id="SSF53335">
    <property type="entry name" value="S-adenosyl-L-methionine-dependent methyltransferases"/>
    <property type="match status" value="1"/>
</dbReference>
<dbReference type="CDD" id="cd02440">
    <property type="entry name" value="AdoMet_MTases"/>
    <property type="match status" value="1"/>
</dbReference>